<accession>A0A6J6JJM2</accession>
<name>A0A6J6JJM2_9ZZZZ</name>
<organism evidence="2">
    <name type="scientific">freshwater metagenome</name>
    <dbReference type="NCBI Taxonomy" id="449393"/>
    <lineage>
        <taxon>unclassified sequences</taxon>
        <taxon>metagenomes</taxon>
        <taxon>ecological metagenomes</taxon>
    </lineage>
</organism>
<evidence type="ECO:0000313" key="1">
    <source>
        <dbReference type="EMBL" id="CAB4563131.1"/>
    </source>
</evidence>
<dbReference type="AlphaFoldDB" id="A0A6J6JJM2"/>
<proteinExistence type="predicted"/>
<gene>
    <name evidence="1" type="ORF">UFOPK1639_00579</name>
    <name evidence="2" type="ORF">UFOPK2132_00535</name>
    <name evidence="3" type="ORF">UFOPK3389_00283</name>
</gene>
<reference evidence="2" key="1">
    <citation type="submission" date="2020-05" db="EMBL/GenBank/DDBJ databases">
        <authorList>
            <person name="Chiriac C."/>
            <person name="Salcher M."/>
            <person name="Ghai R."/>
            <person name="Kavagutti S V."/>
        </authorList>
    </citation>
    <scope>NUCLEOTIDE SEQUENCE</scope>
</reference>
<protein>
    <submittedName>
        <fullName evidence="2">Unannotated protein</fullName>
    </submittedName>
</protein>
<evidence type="ECO:0000313" key="2">
    <source>
        <dbReference type="EMBL" id="CAB4636323.1"/>
    </source>
</evidence>
<dbReference type="EMBL" id="CAEZTH010000057">
    <property type="protein sequence ID" value="CAB4563131.1"/>
    <property type="molecule type" value="Genomic_DNA"/>
</dbReference>
<sequence length="69" mass="7708">MATDPRIALTQLVAALEKHFEAVAARRGDGDSSVERAYDNLEDAFINYDEALSEEYGEFLPFAIPEEDN</sequence>
<dbReference type="EMBL" id="CAFBLL010000030">
    <property type="protein sequence ID" value="CAB4862045.1"/>
    <property type="molecule type" value="Genomic_DNA"/>
</dbReference>
<evidence type="ECO:0000313" key="3">
    <source>
        <dbReference type="EMBL" id="CAB4862045.1"/>
    </source>
</evidence>
<dbReference type="EMBL" id="CAEZVU010000084">
    <property type="protein sequence ID" value="CAB4636323.1"/>
    <property type="molecule type" value="Genomic_DNA"/>
</dbReference>